<sequence>MWIVRLALRRPYTVAVMSMLIFVMGLLSLSRMTVDIFPTIDIPLVVVVWSYPGLSPEDVERRIVLISERAYSTTVNGIQRIESDSIPGIGILRIYFYPGADIGAAIAQISSVSSTLLRIAPPGTQPPNVIQFNASNVPVAQLTVSSETLSEEKIFDYGLNFIRVRLFTIPGLSTPAPFGGKSRQINVDVDAAAMASRGLSPADIVNALLQSNVILPAGTAKIGQTEYNVLMNSSPKALEEFNRFPVKVIGDAVVYLGDVAKVSDGYAEQTNIVRVDGRKATYLAILKHADASTLAVVNATREALPLIKGVAPQGLELKIDFDQSIFVRTAIEGVLREVTLASILVSLMIFVFLGSLRSMIIVIVSIPLAILTSITALFLAGYTINIMTLGGLALAVGMLVDDATVEVENIHRNRRQGKPLTVAILDGARQVAVPAIVGTLAVCVVFFPVVLLYGPAKYLFTPLALAVVVAMLASYLLSRTLVPTLARMLMAGENLPAPHQNDDKSGIAARSTLREKITSSREKVFARLQMAYAHALETCMAHRLFTLVIAGIVFVLSLALVPVIGADFFPYVDAGLMKLHVRAPAGTRIEETDRIISRIEERIRNIIPPKDLSTINVMIGVPVSYNLGFVQTDNIGGMDADVLIALKQGHEPSITYQKQIREIMERDFPQCSYYFQPADIVTQVLNFGVSSPIDVQIEGMNLQTSYGFALKLRDLMARIPGVADIHIKQVLDYPSLQVDVDRTLAAKLGMTMQNVASSMLVSLSSSSLVSPSFYLNPENNVNYFVAVRIPPSRIRSIQDLDAIPITPPLTSSNLVTPADSPSSVSRPTPPSETLANVANIRHTVSCENINHYTVQRVINVDANVEGRDLGSVAKEIKQAIVKLGALPPGTRISLRGQYEVMEHSFESLGMGLVLAILFVYLLMVVLFQSWLDPFIIIMAIPGALVGIIWMLGITGVTINVESLMGSIMAVGVATANSILLVSFANDFRTDSHASPIEAALAAGKTRLRPVLMTALAMILGMLPMAVGVGEAGEQNAPLGRAVIGGLLVATITTLFIVPVIYSLLRKKLPSKAMLEKRFLAEEKGETWRATNM</sequence>
<keyword evidence="2" id="KW-0472">Membrane</keyword>
<gene>
    <name evidence="3" type="ORF">ENV54_10400</name>
</gene>
<dbReference type="InterPro" id="IPR001036">
    <property type="entry name" value="Acrflvin-R"/>
</dbReference>
<evidence type="ECO:0000313" key="3">
    <source>
        <dbReference type="EMBL" id="HGH61696.1"/>
    </source>
</evidence>
<accession>A0A7C4EXR6</accession>
<dbReference type="EMBL" id="DTGT01000337">
    <property type="protein sequence ID" value="HGH61696.1"/>
    <property type="molecule type" value="Genomic_DNA"/>
</dbReference>
<organism evidence="3">
    <name type="scientific">Desulfomonile tiedjei</name>
    <dbReference type="NCBI Taxonomy" id="2358"/>
    <lineage>
        <taxon>Bacteria</taxon>
        <taxon>Pseudomonadati</taxon>
        <taxon>Thermodesulfobacteriota</taxon>
        <taxon>Desulfomonilia</taxon>
        <taxon>Desulfomonilales</taxon>
        <taxon>Desulfomonilaceae</taxon>
        <taxon>Desulfomonile</taxon>
    </lineage>
</organism>
<evidence type="ECO:0000256" key="2">
    <source>
        <dbReference type="SAM" id="Phobius"/>
    </source>
</evidence>
<dbReference type="InterPro" id="IPR027463">
    <property type="entry name" value="AcrB_DN_DC_subdom"/>
</dbReference>
<dbReference type="PANTHER" id="PTHR32063:SF8">
    <property type="entry name" value="CATION EFFLUX PROTEIN"/>
    <property type="match status" value="1"/>
</dbReference>
<dbReference type="SUPFAM" id="SSF82866">
    <property type="entry name" value="Multidrug efflux transporter AcrB transmembrane domain"/>
    <property type="match status" value="2"/>
</dbReference>
<dbReference type="SUPFAM" id="SSF82693">
    <property type="entry name" value="Multidrug efflux transporter AcrB pore domain, PN1, PN2, PC1 and PC2 subdomains"/>
    <property type="match status" value="2"/>
</dbReference>
<dbReference type="Gene3D" id="1.20.1640.10">
    <property type="entry name" value="Multidrug efflux transporter AcrB transmembrane domain"/>
    <property type="match status" value="2"/>
</dbReference>
<feature type="transmembrane region" description="Helical" evidence="2">
    <location>
        <begin position="431"/>
        <end position="453"/>
    </location>
</feature>
<keyword evidence="2" id="KW-1133">Transmembrane helix</keyword>
<feature type="transmembrane region" description="Helical" evidence="2">
    <location>
        <begin position="359"/>
        <end position="380"/>
    </location>
</feature>
<feature type="transmembrane region" description="Helical" evidence="2">
    <location>
        <begin position="334"/>
        <end position="353"/>
    </location>
</feature>
<feature type="transmembrane region" description="Helical" evidence="2">
    <location>
        <begin position="459"/>
        <end position="478"/>
    </location>
</feature>
<feature type="transmembrane region" description="Helical" evidence="2">
    <location>
        <begin position="12"/>
        <end position="30"/>
    </location>
</feature>
<dbReference type="AlphaFoldDB" id="A0A7C4EXR6"/>
<dbReference type="SUPFAM" id="SSF82714">
    <property type="entry name" value="Multidrug efflux transporter AcrB TolC docking domain, DN and DC subdomains"/>
    <property type="match status" value="2"/>
</dbReference>
<dbReference type="Gene3D" id="3.30.70.1320">
    <property type="entry name" value="Multidrug efflux transporter AcrB pore domain like"/>
    <property type="match status" value="1"/>
</dbReference>
<reference evidence="3" key="1">
    <citation type="journal article" date="2020" name="mSystems">
        <title>Genome- and Community-Level Interaction Insights into Carbon Utilization and Element Cycling Functions of Hydrothermarchaeota in Hydrothermal Sediment.</title>
        <authorList>
            <person name="Zhou Z."/>
            <person name="Liu Y."/>
            <person name="Xu W."/>
            <person name="Pan J."/>
            <person name="Luo Z.H."/>
            <person name="Li M."/>
        </authorList>
    </citation>
    <scope>NUCLEOTIDE SEQUENCE [LARGE SCALE GENOMIC DNA]</scope>
    <source>
        <strain evidence="3">SpSt-769</strain>
    </source>
</reference>
<evidence type="ECO:0000256" key="1">
    <source>
        <dbReference type="SAM" id="MobiDB-lite"/>
    </source>
</evidence>
<comment type="caution">
    <text evidence="3">The sequence shown here is derived from an EMBL/GenBank/DDBJ whole genome shotgun (WGS) entry which is preliminary data.</text>
</comment>
<dbReference type="GO" id="GO:0042910">
    <property type="term" value="F:xenobiotic transmembrane transporter activity"/>
    <property type="evidence" value="ECO:0007669"/>
    <property type="project" value="TreeGrafter"/>
</dbReference>
<dbReference type="GO" id="GO:0005886">
    <property type="term" value="C:plasma membrane"/>
    <property type="evidence" value="ECO:0007669"/>
    <property type="project" value="TreeGrafter"/>
</dbReference>
<dbReference type="Gene3D" id="3.30.70.1440">
    <property type="entry name" value="Multidrug efflux transporter AcrB pore domain"/>
    <property type="match status" value="1"/>
</dbReference>
<protein>
    <submittedName>
        <fullName evidence="3">Efflux RND transporter permease subunit</fullName>
    </submittedName>
</protein>
<feature type="region of interest" description="Disordered" evidence="1">
    <location>
        <begin position="811"/>
        <end position="831"/>
    </location>
</feature>
<proteinExistence type="predicted"/>
<feature type="transmembrane region" description="Helical" evidence="2">
    <location>
        <begin position="964"/>
        <end position="984"/>
    </location>
</feature>
<keyword evidence="2" id="KW-0812">Transmembrane</keyword>
<dbReference type="Gene3D" id="3.30.70.1430">
    <property type="entry name" value="Multidrug efflux transporter AcrB pore domain"/>
    <property type="match status" value="2"/>
</dbReference>
<name>A0A7C4EXR6_9BACT</name>
<dbReference type="PRINTS" id="PR00702">
    <property type="entry name" value="ACRIFLAVINRP"/>
</dbReference>
<feature type="transmembrane region" description="Helical" evidence="2">
    <location>
        <begin position="934"/>
        <end position="958"/>
    </location>
</feature>
<feature type="transmembrane region" description="Helical" evidence="2">
    <location>
        <begin position="908"/>
        <end position="927"/>
    </location>
</feature>
<feature type="transmembrane region" description="Helical" evidence="2">
    <location>
        <begin position="1041"/>
        <end position="1064"/>
    </location>
</feature>
<dbReference type="PANTHER" id="PTHR32063">
    <property type="match status" value="1"/>
</dbReference>
<feature type="transmembrane region" description="Helical" evidence="2">
    <location>
        <begin position="1010"/>
        <end position="1029"/>
    </location>
</feature>
<feature type="transmembrane region" description="Helical" evidence="2">
    <location>
        <begin position="544"/>
        <end position="564"/>
    </location>
</feature>
<dbReference type="Gene3D" id="3.30.2090.10">
    <property type="entry name" value="Multidrug efflux transporter AcrB TolC docking domain, DN and DC subdomains"/>
    <property type="match status" value="2"/>
</dbReference>
<dbReference type="Pfam" id="PF00873">
    <property type="entry name" value="ACR_tran"/>
    <property type="match status" value="1"/>
</dbReference>